<evidence type="ECO:0000313" key="2">
    <source>
        <dbReference type="EMBL" id="MEE3928026.1"/>
    </source>
</evidence>
<gene>
    <name evidence="2" type="ORF">V2E24_00340</name>
</gene>
<dbReference type="Proteomes" id="UP001344817">
    <property type="component" value="Unassembled WGS sequence"/>
</dbReference>
<protein>
    <submittedName>
        <fullName evidence="2">Uncharacterized protein</fullName>
    </submittedName>
</protein>
<evidence type="ECO:0000256" key="1">
    <source>
        <dbReference type="SAM" id="Coils"/>
    </source>
</evidence>
<keyword evidence="3" id="KW-1185">Reference proteome</keyword>
<feature type="coiled-coil region" evidence="1">
    <location>
        <begin position="1088"/>
        <end position="1136"/>
    </location>
</feature>
<feature type="coiled-coil region" evidence="1">
    <location>
        <begin position="234"/>
        <end position="275"/>
    </location>
</feature>
<accession>A0ABU7MM24</accession>
<sequence>MNKKLKTTLYTSSAILGVATAIGAGFLTSLKETRNVSNLTYQQQIFYDYTDVISEYKNTDKFKDVVNAQVSDLIEQAHDEVFNQDSTNEQKQEALDKLNDQILQNIIDAISNPLSVKDLEFLEKIANSQSERIREITLKENFTNSALNKLNATLELAKNNSNVDVKKAFESFVSDLNETLKKQNQIIVEYNQKVADNNTWIKEVKYPFLATEVQKQNQILNNLLWDGPFRENSLENQQLLIENLKQQYQQQAKEYEQKQKLIEDLIKQNQNALQNINNPELEQKIKDAIFKYPESINSLADADELIDDLQQNLTQWSDSQKPSNELKDSINSFVKDNLNNLDFYKKSFEMLANNLVQASKETDNSTKLAQIKRDLVDAYNQYEKLENKVNELNSKIDQAIFNSNLAPSEASLLKDKINQTSELTNPQQISDVLSNVEQEINQKLNLSSNNYQLSKFIEDDIEFLRNSERVTSLVVLNLDNIVLALDRTNNDPSLSVTEKNVLYANYEEAVRNEYKKQVNNLNQIATQKIEYLESFSNENASALIDALKATVKNNAILAQADSLTTTNKLKELIIQENELLNKADKLEITLSLYSRNSNLVDYLNNTFSNNIIPYDFTVAEQTILAKSNQIKEQIDELNSLIYSDNSLSIEQIEQKKNQIIEQQNHLYELAQPYINAQNTINLAKNALDSVDQLPQLKNAVNNEYKALEAQMSKLEDILVSDEATSEVITQQQQKIKEAIDNLEKAKLKYADQIDLDITLQKINEFFPDDKNNENDSIAEESLRQKWATLKEQLLNPSTTQDVKDQIKQDLFDIRQIVEAVKKDYDLVQKLQQMISFANGVEHGNLTDIQLESSQKLIEQVNEQFSNINSANIPNLQVFLNYQFEIQDQTNNLELAVYKDRIVKNNKILQSLNINAEDSSYAYLKSAFSSVNDFATDYLGQSNIPSVIDASEKISALIPLFNTYLQAYELEKELQNNNSIELLTQLKNLLASNPINPNNSVNVIDQTKNNIESGLSILKNKVILKSLTEELKTILIVQKNPNYDPSQEATAQEYLINEPAKAIFANLLNQINNTINKFEGIYNLSFVNEELVLNAINEAKQKLQEYRQTRLQIIEQYEKLTQLNNDEINKIDQLIRAESQKVDTNGIIIYSNFTYQNYDKVVAEYKAQLDTNPSTMANMQAYLDKFAAAFNRDLTINYVKYLNDYVNGKGEFAANSQTNPPKLTPFDPTKKPDQVVQSSQNTLIEYLQNITDNANSSASMLKSAREVAFNAINLAYVENKVTKQLNKIESNPEKETDYQLLYDALVQNLPDPLRKYSNLIVQANNLQTQYDKLVSIEELRVSNFEIIGESANDSSNASGLYAGYESRLNDANLNDPQALEIIKNYLSNIYQQNNLATTKNQLENISQNINSLKTNIEKVSELSQKVHDSLEIISSQTPVYLYIQPFISMLNVLIAQSREAYIDTGVGSIDKINNLIEQLDSVNQKTQIAISIYQEFTKAAKINAQNNLNYYQNNGVEGSVNNETNNQFLNNILLVAKVKNTAEILNEYLYLINKDLGPDAADSELVDFNMYLNKAIELSNQYNTWASSDYAGEQFDAQLLLNKLWEFVVNPRVVSENATIEQIYNNIDFNYNNLSSSLETIIQLNNKKNETNQTLINYTNQKLFANDAQKQASFIDQHNTLYQVLNNRVSNINSDIVNSESLNNLQLQTNKINELDLITDYLVNLDTLVNTANTIINSTAVDSSKVNLTQAIQELKQMITFIINKYNTYSSIEDIENDQQNLNNQLGKVNFFVGFENIKSQITNNSILNSQQKEPILAILNHVSDLANEANPNYPQINEKYLQNSTQAIDQTTKDNEFVNTSVLQILNDSVKLQETILVASQILALQDSNYDSAITKQNYSNLQNKIEEAKNILVQQPVNFEINEEAKFNLWNQLNSLIIEIRDSKKTELNNLYESNKQLLEYFTNPLNNFNVEEVRLLSFADVQSGNSQAGLALGQLKNALDQSYETNSEIANMISTFNTFLNLANAAREFQILNLFAYKKEKLASALAEVNNYLTQFDNTQILSGANLNKNSGTYKTNLDNYNLYAANLSLQNTSDDISDYQNVINTRYNLPISTLEQNKNNFVSSVQSYINKFLKTTASELAQAGNEDNEGSIFVLNKFLNPYLDQNNNSSAQLQLFNNILMNDAIGFYANTYSLLILNTLARYNDLKNNSDAISLSTLASQNNEIIIATNQLLSLIYSGIKSFENSRSNLNQIINQIAINASDSSFNLIKEQYSNIYNQISTQSQSLNNLNIINMSDNLAQNHSYLVIKKLLDVSQNTSDNSTITLKQFYEWPENNKNLLLNFLNMDISSIPNQSVSDYPGLSSLKRYQYVVTKKTTTKKDLISNLIKLGENTNEIDITNAASFLNLFNAFAFTQIGLGENNTLASSPYNSNELRVIIKKLNDNSWYENVPVDVNSDLQKIKIKVKYSYTPTNLQNFSNLTALEQESEIVLSFDKDLHVQIPSGTSSIFYQTNDQNKNLFSKNAKVEVLDLFNAGLISDSETTLSEQRKQEIIKTIFSGFKNNVLGAADSDTNVGYTSRFVQSVNPNSQYSLSILNQLSYTVSGYVTVGEDWDNTITKVFGDNNNQEIQVLSIVPAKSSSYVLISQDMELNNNRYFYENPKNNNGFSTGLWFLKNNGNLANTMPQAVINLYKFKFTIENGKLYMYISYFETQMATRVRDSAASGVDQYSPLVFANELANNISSILQIDSQKGTIINTTNTNKHIFLFNGNSQSNEDGLFYLRGGGVLIDENSNQTNADISKQYISEQVFGANGKWEVLKYTSILNSGIVDFKFKWKK</sequence>
<feature type="coiled-coil region" evidence="1">
    <location>
        <begin position="368"/>
        <end position="402"/>
    </location>
</feature>
<keyword evidence="1" id="KW-0175">Coiled coil</keyword>
<evidence type="ECO:0000313" key="3">
    <source>
        <dbReference type="Proteomes" id="UP001344817"/>
    </source>
</evidence>
<proteinExistence type="predicted"/>
<comment type="caution">
    <text evidence="2">The sequence shown here is derived from an EMBL/GenBank/DDBJ whole genome shotgun (WGS) entry which is preliminary data.</text>
</comment>
<dbReference type="EMBL" id="JAZDWZ010000001">
    <property type="protein sequence ID" value="MEE3928026.1"/>
    <property type="molecule type" value="Genomic_DNA"/>
</dbReference>
<feature type="coiled-coil region" evidence="1">
    <location>
        <begin position="1394"/>
        <end position="1421"/>
    </location>
</feature>
<feature type="coiled-coil region" evidence="1">
    <location>
        <begin position="697"/>
        <end position="755"/>
    </location>
</feature>
<dbReference type="RefSeq" id="WP_330500441.1">
    <property type="nucleotide sequence ID" value="NZ_JAZDWZ010000001.1"/>
</dbReference>
<organism evidence="2 3">
    <name type="scientific">Mycoplasmopsis ciconiae</name>
    <dbReference type="NCBI Taxonomy" id="561067"/>
    <lineage>
        <taxon>Bacteria</taxon>
        <taxon>Bacillati</taxon>
        <taxon>Mycoplasmatota</taxon>
        <taxon>Mycoplasmoidales</taxon>
        <taxon>Metamycoplasmataceae</taxon>
        <taxon>Mycoplasmopsis</taxon>
    </lineage>
</organism>
<reference evidence="2" key="1">
    <citation type="submission" date="2024-01" db="EMBL/GenBank/DDBJ databases">
        <title>Genome sequence of Mycoplasma ciconiae type strain DSM 25251.</title>
        <authorList>
            <person name="Spergser J."/>
        </authorList>
    </citation>
    <scope>NUCLEOTIDE SEQUENCE [LARGE SCALE GENOMIC DNA]</scope>
    <source>
        <strain evidence="2">DSM 25251</strain>
    </source>
</reference>
<name>A0ABU7MM24_9BACT</name>